<dbReference type="Proteomes" id="UP000261905">
    <property type="component" value="Unassembled WGS sequence"/>
</dbReference>
<evidence type="ECO:0000313" key="1">
    <source>
        <dbReference type="EMBL" id="REK69338.1"/>
    </source>
</evidence>
<proteinExistence type="predicted"/>
<accession>A0A371P170</accession>
<dbReference type="EMBL" id="QUBQ01000008">
    <property type="protein sequence ID" value="REK69338.1"/>
    <property type="molecule type" value="Genomic_DNA"/>
</dbReference>
<keyword evidence="2" id="KW-1185">Reference proteome</keyword>
<evidence type="ECO:0000313" key="2">
    <source>
        <dbReference type="Proteomes" id="UP000261905"/>
    </source>
</evidence>
<evidence type="ECO:0008006" key="3">
    <source>
        <dbReference type="Google" id="ProtNLM"/>
    </source>
</evidence>
<dbReference type="AlphaFoldDB" id="A0A371P170"/>
<dbReference type="Pfam" id="PF05135">
    <property type="entry name" value="Phage_connect_1"/>
    <property type="match status" value="1"/>
</dbReference>
<gene>
    <name evidence="1" type="ORF">DX130_24570</name>
</gene>
<dbReference type="InterPro" id="IPR021146">
    <property type="entry name" value="Phage_gp6-like_head-tail"/>
</dbReference>
<sequence>MTQLNKLKLMLDIAADDASEDTGLTLLLDDAESDILIWTNRRVLPSALESAQRQVAVIRYNKQGVEGQTSHSEGGISRSFDDLPTGLQNVILGQRLAKLVGYAST</sequence>
<reference evidence="1 2" key="1">
    <citation type="submission" date="2018-08" db="EMBL/GenBank/DDBJ databases">
        <title>Paenibacillus sp. M4BSY-1, whole genome shotgun sequence.</title>
        <authorList>
            <person name="Tuo L."/>
        </authorList>
    </citation>
    <scope>NUCLEOTIDE SEQUENCE [LARGE SCALE GENOMIC DNA]</scope>
    <source>
        <strain evidence="1 2">M4BSY-1</strain>
    </source>
</reference>
<dbReference type="InterPro" id="IPR053746">
    <property type="entry name" value="Viral_HT_Connector_Assembly"/>
</dbReference>
<dbReference type="Gene3D" id="1.10.246.150">
    <property type="match status" value="1"/>
</dbReference>
<comment type="caution">
    <text evidence="1">The sequence shown here is derived from an EMBL/GenBank/DDBJ whole genome shotgun (WGS) entry which is preliminary data.</text>
</comment>
<protein>
    <recommendedName>
        <fullName evidence="3">Phage gp6-like head-tail connector protein</fullName>
    </recommendedName>
</protein>
<name>A0A371P170_9BACL</name>
<dbReference type="OrthoDB" id="2059080at2"/>
<dbReference type="RefSeq" id="WP_116049886.1">
    <property type="nucleotide sequence ID" value="NZ_QUBQ01000008.1"/>
</dbReference>
<organism evidence="1 2">
    <name type="scientific">Paenibacillus paeoniae</name>
    <dbReference type="NCBI Taxonomy" id="2292705"/>
    <lineage>
        <taxon>Bacteria</taxon>
        <taxon>Bacillati</taxon>
        <taxon>Bacillota</taxon>
        <taxon>Bacilli</taxon>
        <taxon>Bacillales</taxon>
        <taxon>Paenibacillaceae</taxon>
        <taxon>Paenibacillus</taxon>
    </lineage>
</organism>